<dbReference type="RefSeq" id="WP_258385959.1">
    <property type="nucleotide sequence ID" value="NZ_CP091430.1"/>
</dbReference>
<gene>
    <name evidence="1" type="ORF">L1F29_31650</name>
</gene>
<reference evidence="1" key="1">
    <citation type="submission" date="2022-01" db="EMBL/GenBank/DDBJ databases">
        <title>Paenibacillus spongiae sp. nov., isolated from marine sponge.</title>
        <authorList>
            <person name="Li Z."/>
            <person name="Zhang M."/>
        </authorList>
    </citation>
    <scope>NUCLEOTIDE SEQUENCE</scope>
    <source>
        <strain evidence="1">PHS-Z3</strain>
    </source>
</reference>
<name>A0ABY5S8P1_9BACL</name>
<accession>A0ABY5S8P1</accession>
<dbReference type="Proteomes" id="UP001057877">
    <property type="component" value="Chromosome"/>
</dbReference>
<organism evidence="1 2">
    <name type="scientific">Paenibacillus spongiae</name>
    <dbReference type="NCBI Taxonomy" id="2909671"/>
    <lineage>
        <taxon>Bacteria</taxon>
        <taxon>Bacillati</taxon>
        <taxon>Bacillota</taxon>
        <taxon>Bacilli</taxon>
        <taxon>Bacillales</taxon>
        <taxon>Paenibacillaceae</taxon>
        <taxon>Paenibacillus</taxon>
    </lineage>
</organism>
<evidence type="ECO:0000313" key="1">
    <source>
        <dbReference type="EMBL" id="UVI29888.1"/>
    </source>
</evidence>
<dbReference type="EMBL" id="CP091430">
    <property type="protein sequence ID" value="UVI29888.1"/>
    <property type="molecule type" value="Genomic_DNA"/>
</dbReference>
<evidence type="ECO:0008006" key="3">
    <source>
        <dbReference type="Google" id="ProtNLM"/>
    </source>
</evidence>
<evidence type="ECO:0000313" key="2">
    <source>
        <dbReference type="Proteomes" id="UP001057877"/>
    </source>
</evidence>
<keyword evidence="2" id="KW-1185">Reference proteome</keyword>
<proteinExistence type="predicted"/>
<sequence length="109" mass="12543">MVELITHLLNVTKRTSDQIDEINEEELNVLLELRDEVIGQLNGSGSSLSKTEKELLQKIGEYDYVIVQRMEYLKEEASQGLAKLQASQMQKSRYEQASASESYFIDRKE</sequence>
<protein>
    <recommendedName>
        <fullName evidence="3">Flagellar protein FliT</fullName>
    </recommendedName>
</protein>